<evidence type="ECO:0000256" key="5">
    <source>
        <dbReference type="ARBA" id="ARBA00022927"/>
    </source>
</evidence>
<comment type="similarity">
    <text evidence="2">Belongs to the GLE1 family.</text>
</comment>
<feature type="region of interest" description="Disordered" evidence="11">
    <location>
        <begin position="1"/>
        <end position="68"/>
    </location>
</feature>
<accession>A0AAD6YHF8</accession>
<dbReference type="Proteomes" id="UP001219525">
    <property type="component" value="Unassembled WGS sequence"/>
</dbReference>
<comment type="caution">
    <text evidence="12">The sequence shown here is derived from an EMBL/GenBank/DDBJ whole genome shotgun (WGS) entry which is preliminary data.</text>
</comment>
<sequence length="519" mass="59983">MRFSAPRSLSPSPVRGPQSRSTFGLVDYDSSDDSEPHSDDSSSESDVPQPPPYVPRAKIKTTAEQRHIQDTIDAIRLRTRHHDPYEEWEKQTRKDAFRVARKDHAAVQIKLHDERDRARVQGTRKLEALHTRQMAEVEGLLGSLKLKQQTEDEKLRQAWQERDKLLWQRIDSGIKLEEDKVRARLEAERKVREAEERKRQEEQTQKRQLEEKQRKEEEERRKAAEEAERRQKEEEKKIQDEDKLRVQEEKDKATRLEAEAGRRQAAGLTTPTEDWRNARSILTVLKANTMKPIKSDKAARSVWGVHRRKITPKIGQLTNDNRAIRDITDYIQNQIIKPSPPHPPILYTGLLSSLAKTILLQAETEVTAEKKAAIPLAQVTFALLDRMETFADIFFAKLVQRCGGWPIPCGVPATDVDGRPWANAEERAKAMGFRRSVAQDVSREPVAEYMTRVAGDMRLYFHILRIPPQTRPMHPMFQLPRCWTWFSRILGNRALLESPVAAQLMYSTHYASSVVSFFT</sequence>
<dbReference type="GO" id="GO:0005543">
    <property type="term" value="F:phospholipid binding"/>
    <property type="evidence" value="ECO:0007669"/>
    <property type="project" value="TreeGrafter"/>
</dbReference>
<feature type="compositionally biased region" description="Basic and acidic residues" evidence="11">
    <location>
        <begin position="191"/>
        <end position="262"/>
    </location>
</feature>
<evidence type="ECO:0000256" key="1">
    <source>
        <dbReference type="ARBA" id="ARBA00004567"/>
    </source>
</evidence>
<keyword evidence="8" id="KW-0539">Nucleus</keyword>
<evidence type="ECO:0000256" key="6">
    <source>
        <dbReference type="ARBA" id="ARBA00023010"/>
    </source>
</evidence>
<keyword evidence="6" id="KW-0811">Translocation</keyword>
<keyword evidence="4" id="KW-0509">mRNA transport</keyword>
<dbReference type="GO" id="GO:0015031">
    <property type="term" value="P:protein transport"/>
    <property type="evidence" value="ECO:0007669"/>
    <property type="project" value="UniProtKB-KW"/>
</dbReference>
<dbReference type="GO" id="GO:0044614">
    <property type="term" value="C:nuclear pore cytoplasmic filaments"/>
    <property type="evidence" value="ECO:0007669"/>
    <property type="project" value="TreeGrafter"/>
</dbReference>
<dbReference type="PANTHER" id="PTHR12960">
    <property type="entry name" value="GLE-1-RELATED"/>
    <property type="match status" value="1"/>
</dbReference>
<evidence type="ECO:0000313" key="13">
    <source>
        <dbReference type="Proteomes" id="UP001219525"/>
    </source>
</evidence>
<dbReference type="InterPro" id="IPR038506">
    <property type="entry name" value="GLE1-like_sf"/>
</dbReference>
<dbReference type="GO" id="GO:0000822">
    <property type="term" value="F:inositol hexakisphosphate binding"/>
    <property type="evidence" value="ECO:0007669"/>
    <property type="project" value="TreeGrafter"/>
</dbReference>
<dbReference type="GO" id="GO:0016973">
    <property type="term" value="P:poly(A)+ mRNA export from nucleus"/>
    <property type="evidence" value="ECO:0007669"/>
    <property type="project" value="InterPro"/>
</dbReference>
<comment type="subcellular location">
    <subcellularLocation>
        <location evidence="1">Nucleus</location>
        <location evidence="1">Nuclear pore complex</location>
    </subcellularLocation>
</comment>
<evidence type="ECO:0000256" key="9">
    <source>
        <dbReference type="ARBA" id="ARBA00026227"/>
    </source>
</evidence>
<evidence type="ECO:0000256" key="11">
    <source>
        <dbReference type="SAM" id="MobiDB-lite"/>
    </source>
</evidence>
<dbReference type="Pfam" id="PF07817">
    <property type="entry name" value="GLE1"/>
    <property type="match status" value="1"/>
</dbReference>
<dbReference type="GO" id="GO:0005737">
    <property type="term" value="C:cytoplasm"/>
    <property type="evidence" value="ECO:0007669"/>
    <property type="project" value="TreeGrafter"/>
</dbReference>
<keyword evidence="13" id="KW-1185">Reference proteome</keyword>
<dbReference type="AlphaFoldDB" id="A0AAD6YHF8"/>
<keyword evidence="5" id="KW-0653">Protein transport</keyword>
<reference evidence="12" key="1">
    <citation type="submission" date="2023-03" db="EMBL/GenBank/DDBJ databases">
        <title>Massive genome expansion in bonnet fungi (Mycena s.s.) driven by repeated elements and novel gene families across ecological guilds.</title>
        <authorList>
            <consortium name="Lawrence Berkeley National Laboratory"/>
            <person name="Harder C.B."/>
            <person name="Miyauchi S."/>
            <person name="Viragh M."/>
            <person name="Kuo A."/>
            <person name="Thoen E."/>
            <person name="Andreopoulos B."/>
            <person name="Lu D."/>
            <person name="Skrede I."/>
            <person name="Drula E."/>
            <person name="Henrissat B."/>
            <person name="Morin E."/>
            <person name="Kohler A."/>
            <person name="Barry K."/>
            <person name="LaButti K."/>
            <person name="Morin E."/>
            <person name="Salamov A."/>
            <person name="Lipzen A."/>
            <person name="Mereny Z."/>
            <person name="Hegedus B."/>
            <person name="Baldrian P."/>
            <person name="Stursova M."/>
            <person name="Weitz H."/>
            <person name="Taylor A."/>
            <person name="Grigoriev I.V."/>
            <person name="Nagy L.G."/>
            <person name="Martin F."/>
            <person name="Kauserud H."/>
        </authorList>
    </citation>
    <scope>NUCLEOTIDE SEQUENCE</scope>
    <source>
        <strain evidence="12">9144</strain>
    </source>
</reference>
<keyword evidence="7" id="KW-0906">Nuclear pore complex</keyword>
<feature type="region of interest" description="Disordered" evidence="11">
    <location>
        <begin position="191"/>
        <end position="267"/>
    </location>
</feature>
<dbReference type="PANTHER" id="PTHR12960:SF0">
    <property type="entry name" value="MRNA EXPORT FACTOR GLE1"/>
    <property type="match status" value="1"/>
</dbReference>
<evidence type="ECO:0000256" key="10">
    <source>
        <dbReference type="ARBA" id="ARBA00029983"/>
    </source>
</evidence>
<dbReference type="EMBL" id="JARJCW010000020">
    <property type="protein sequence ID" value="KAJ7213889.1"/>
    <property type="molecule type" value="Genomic_DNA"/>
</dbReference>
<evidence type="ECO:0000256" key="4">
    <source>
        <dbReference type="ARBA" id="ARBA00022816"/>
    </source>
</evidence>
<evidence type="ECO:0000256" key="3">
    <source>
        <dbReference type="ARBA" id="ARBA00022448"/>
    </source>
</evidence>
<gene>
    <name evidence="12" type="ORF">GGX14DRAFT_444399</name>
</gene>
<evidence type="ECO:0000256" key="2">
    <source>
        <dbReference type="ARBA" id="ARBA00011056"/>
    </source>
</evidence>
<dbReference type="Gene3D" id="1.25.40.510">
    <property type="entry name" value="GLE1-like"/>
    <property type="match status" value="1"/>
</dbReference>
<name>A0AAD6YHF8_9AGAR</name>
<organism evidence="12 13">
    <name type="scientific">Mycena pura</name>
    <dbReference type="NCBI Taxonomy" id="153505"/>
    <lineage>
        <taxon>Eukaryota</taxon>
        <taxon>Fungi</taxon>
        <taxon>Dikarya</taxon>
        <taxon>Basidiomycota</taxon>
        <taxon>Agaricomycotina</taxon>
        <taxon>Agaricomycetes</taxon>
        <taxon>Agaricomycetidae</taxon>
        <taxon>Agaricales</taxon>
        <taxon>Marasmiineae</taxon>
        <taxon>Mycenaceae</taxon>
        <taxon>Mycena</taxon>
    </lineage>
</organism>
<dbReference type="InterPro" id="IPR012476">
    <property type="entry name" value="GLE1"/>
</dbReference>
<proteinExistence type="inferred from homology"/>
<dbReference type="GO" id="GO:0031369">
    <property type="term" value="F:translation initiation factor binding"/>
    <property type="evidence" value="ECO:0007669"/>
    <property type="project" value="TreeGrafter"/>
</dbReference>
<keyword evidence="3" id="KW-0813">Transport</keyword>
<evidence type="ECO:0000256" key="8">
    <source>
        <dbReference type="ARBA" id="ARBA00023242"/>
    </source>
</evidence>
<evidence type="ECO:0000256" key="7">
    <source>
        <dbReference type="ARBA" id="ARBA00023132"/>
    </source>
</evidence>
<feature type="non-terminal residue" evidence="12">
    <location>
        <position position="519"/>
    </location>
</feature>
<protein>
    <recommendedName>
        <fullName evidence="9">mRNA export factor GLE1</fullName>
    </recommendedName>
    <alternativeName>
        <fullName evidence="10">Nucleoporin GLE1</fullName>
    </alternativeName>
</protein>
<evidence type="ECO:0000313" key="12">
    <source>
        <dbReference type="EMBL" id="KAJ7213889.1"/>
    </source>
</evidence>